<feature type="compositionally biased region" description="Basic and acidic residues" evidence="6">
    <location>
        <begin position="600"/>
        <end position="614"/>
    </location>
</feature>
<dbReference type="GO" id="GO:0005968">
    <property type="term" value="C:Rab-protein geranylgeranyltransferase complex"/>
    <property type="evidence" value="ECO:0007669"/>
    <property type="project" value="UniProtKB-UniRule"/>
</dbReference>
<dbReference type="FunFam" id="3.50.50.60:FF:000108">
    <property type="entry name" value="Rab proteins geranylgeranyltransferase component A"/>
    <property type="match status" value="1"/>
</dbReference>
<organism evidence="8">
    <name type="scientific">Clastoptera arizonana</name>
    <name type="common">Arizona spittle bug</name>
    <dbReference type="NCBI Taxonomy" id="38151"/>
    <lineage>
        <taxon>Eukaryota</taxon>
        <taxon>Metazoa</taxon>
        <taxon>Ecdysozoa</taxon>
        <taxon>Arthropoda</taxon>
        <taxon>Hexapoda</taxon>
        <taxon>Insecta</taxon>
        <taxon>Pterygota</taxon>
        <taxon>Neoptera</taxon>
        <taxon>Paraneoptera</taxon>
        <taxon>Hemiptera</taxon>
        <taxon>Auchenorrhyncha</taxon>
        <taxon>Cercopoidea</taxon>
        <taxon>Clastopteridae</taxon>
        <taxon>Clastoptera</taxon>
    </lineage>
</organism>
<evidence type="ECO:0000313" key="8">
    <source>
        <dbReference type="EMBL" id="JAS17633.1"/>
    </source>
</evidence>
<evidence type="ECO:0000256" key="5">
    <source>
        <dbReference type="PIRNR" id="PIRNR016550"/>
    </source>
</evidence>
<dbReference type="GO" id="GO:0005092">
    <property type="term" value="F:GDP-dissociation inhibitor activity"/>
    <property type="evidence" value="ECO:0007669"/>
    <property type="project" value="InterPro"/>
</dbReference>
<accession>A0A1B6CWS9</accession>
<feature type="region of interest" description="Disordered" evidence="6">
    <location>
        <begin position="573"/>
        <end position="614"/>
    </location>
</feature>
<evidence type="ECO:0000259" key="7">
    <source>
        <dbReference type="Pfam" id="PF22603"/>
    </source>
</evidence>
<dbReference type="GO" id="GO:0016192">
    <property type="term" value="P:vesicle-mediated transport"/>
    <property type="evidence" value="ECO:0007669"/>
    <property type="project" value="TreeGrafter"/>
</dbReference>
<feature type="region of interest" description="Disordered" evidence="6">
    <location>
        <begin position="108"/>
        <end position="138"/>
    </location>
</feature>
<gene>
    <name evidence="8" type="ORF">g.22640</name>
</gene>
<dbReference type="GO" id="GO:0005096">
    <property type="term" value="F:GTPase activator activity"/>
    <property type="evidence" value="ECO:0007669"/>
    <property type="project" value="UniProtKB-UniRule"/>
</dbReference>
<dbReference type="AlphaFoldDB" id="A0A1B6CWS9"/>
<dbReference type="GO" id="GO:0006886">
    <property type="term" value="P:intracellular protein transport"/>
    <property type="evidence" value="ECO:0007669"/>
    <property type="project" value="InterPro"/>
</dbReference>
<dbReference type="PRINTS" id="PR00891">
    <property type="entry name" value="RABGDIREP"/>
</dbReference>
<reference evidence="8" key="1">
    <citation type="submission" date="2015-12" db="EMBL/GenBank/DDBJ databases">
        <title>De novo transcriptome assembly of four potential Pierce s Disease insect vectors from Arizona vineyards.</title>
        <authorList>
            <person name="Tassone E.E."/>
        </authorList>
    </citation>
    <scope>NUCLEOTIDE SEQUENCE</scope>
</reference>
<dbReference type="PANTHER" id="PTHR11787:SF4">
    <property type="entry name" value="CHM, RAB ESCORT PROTEIN 1"/>
    <property type="match status" value="1"/>
</dbReference>
<feature type="region of interest" description="Disordered" evidence="6">
    <location>
        <begin position="479"/>
        <end position="507"/>
    </location>
</feature>
<evidence type="ECO:0000256" key="4">
    <source>
        <dbReference type="ARBA" id="ARBA00022490"/>
    </source>
</evidence>
<comment type="function">
    <text evidence="5">Substrate-binding subunit (component A) of the Rab geranylgeranyltransferase (GGTase) complex. Binds unprenylated Rab proteins and presents the substrate peptide to the catalytic component B. The component A is thought to be regenerated by transferring its prenylated Rab back to the donor membrane.</text>
</comment>
<dbReference type="PRINTS" id="PR00893">
    <property type="entry name" value="RABESCORT"/>
</dbReference>
<dbReference type="SUPFAM" id="SSF51905">
    <property type="entry name" value="FAD/NAD(P)-binding domain"/>
    <property type="match status" value="1"/>
</dbReference>
<evidence type="ECO:0000256" key="2">
    <source>
        <dbReference type="ARBA" id="ARBA00005593"/>
    </source>
</evidence>
<dbReference type="InterPro" id="IPR054420">
    <property type="entry name" value="RAE1_2_domI_C"/>
</dbReference>
<dbReference type="Gene3D" id="3.30.519.10">
    <property type="entry name" value="Guanine Nucleotide Dissociation Inhibitor, domain 2"/>
    <property type="match status" value="1"/>
</dbReference>
<dbReference type="Gene3D" id="1.10.405.10">
    <property type="entry name" value="Guanine Nucleotide Dissociation Inhibitor, domain 1"/>
    <property type="match status" value="1"/>
</dbReference>
<keyword evidence="4 5" id="KW-0963">Cytoplasm</keyword>
<sequence>MDDLPTEYDVIVIGTGMTESILAAAASRIGKHVLHLDSNEYYGGMWASFNFEGLQKWISECKTREPLPDHDNKESLVKEGETLIRAESQFATVSNIVEEWLVNEDVIESNQSSKDTQTEGEKAAGDKEKCDPEKQEDCDIENKQKESIDCKNWSQNKIKSQYRKFNLDLAPKLLFSRGSLVELLISSNIARYAEFRSVSRVLTWLNGRLETVPCSRADVFATKHVTVVEKRMLMKLLTLCVEYTPNNNEFDGFENKTFCEYLRSKNLTDNLLHYVLYAIAMSTETTPCMEGVARTQRFLSSLGRYGNTPFLWPMYGSGELPQCFCRLCAVFGGVYHLKRAANSVIVEQKDNNYVCTGIVSGSQRLATEHLVLAVSDAPSSFLKAAPTGGLSRGIFITNRSIMHANKEMLTLLQFPPMNGLTEPITILEVGPSTNACPAGLYIIHMTCKQLKTAKEDLAVAVNTLLSSGQTDGVLRVNTDTQGTQTVKPDSSGESTTESNDISEGESCNSKPQLLWSLYFNCPETSDCDLSAYVPKNVHLCSGPDLDLDFEFAVKQAKEIFNKMYPDCEFLPRAPDPEEIVLDDDSVPGPAFEDKADEEEKDKIEKSEKEEKSEE</sequence>
<dbReference type="SUPFAM" id="SSF54373">
    <property type="entry name" value="FAD-linked reductases, C-terminal domain"/>
    <property type="match status" value="1"/>
</dbReference>
<protein>
    <recommendedName>
        <fullName evidence="5">Rab proteins geranylgeranyltransferase component A</fullName>
    </recommendedName>
</protein>
<evidence type="ECO:0000256" key="3">
    <source>
        <dbReference type="ARBA" id="ARBA00022468"/>
    </source>
</evidence>
<dbReference type="Pfam" id="PF22603">
    <property type="entry name" value="RAE1_2_domI_C"/>
    <property type="match status" value="1"/>
</dbReference>
<dbReference type="PIRSF" id="PIRSF016550">
    <property type="entry name" value="Rab_ger_ger_transf_A_euk"/>
    <property type="match status" value="1"/>
</dbReference>
<proteinExistence type="inferred from homology"/>
<evidence type="ECO:0000256" key="1">
    <source>
        <dbReference type="ARBA" id="ARBA00004514"/>
    </source>
</evidence>
<dbReference type="FunFam" id="1.10.405.10:FF:000003">
    <property type="entry name" value="Rab proteins geranylgeranyltransferase component A"/>
    <property type="match status" value="1"/>
</dbReference>
<comment type="subcellular location">
    <subcellularLocation>
        <location evidence="1">Cytoplasm</location>
        <location evidence="1">Cytosol</location>
    </subcellularLocation>
</comment>
<keyword evidence="3 5" id="KW-0343">GTPase activation</keyword>
<dbReference type="Gene3D" id="3.50.50.60">
    <property type="entry name" value="FAD/NAD(P)-binding domain"/>
    <property type="match status" value="2"/>
</dbReference>
<dbReference type="GO" id="GO:0005829">
    <property type="term" value="C:cytosol"/>
    <property type="evidence" value="ECO:0007669"/>
    <property type="project" value="UniProtKB-SubCell"/>
</dbReference>
<name>A0A1B6CWS9_9HEMI</name>
<dbReference type="GO" id="GO:0005634">
    <property type="term" value="C:nucleus"/>
    <property type="evidence" value="ECO:0007669"/>
    <property type="project" value="TreeGrafter"/>
</dbReference>
<feature type="domain" description="RAE1/2" evidence="7">
    <location>
        <begin position="502"/>
        <end position="544"/>
    </location>
</feature>
<dbReference type="GO" id="GO:0007264">
    <property type="term" value="P:small GTPase-mediated signal transduction"/>
    <property type="evidence" value="ECO:0007669"/>
    <property type="project" value="UniProtKB-UniRule"/>
</dbReference>
<dbReference type="InterPro" id="IPR001738">
    <property type="entry name" value="Rab_escort"/>
</dbReference>
<dbReference type="Pfam" id="PF00996">
    <property type="entry name" value="GDI"/>
    <property type="match status" value="2"/>
</dbReference>
<feature type="compositionally biased region" description="Basic and acidic residues" evidence="6">
    <location>
        <begin position="116"/>
        <end position="138"/>
    </location>
</feature>
<dbReference type="InterPro" id="IPR018203">
    <property type="entry name" value="GDP_dissociation_inhibitor"/>
</dbReference>
<dbReference type="EMBL" id="GEDC01019665">
    <property type="protein sequence ID" value="JAS17633.1"/>
    <property type="molecule type" value="Transcribed_RNA"/>
</dbReference>
<dbReference type="PANTHER" id="PTHR11787">
    <property type="entry name" value="RAB GDP-DISSOCIATION INHIBITOR"/>
    <property type="match status" value="1"/>
</dbReference>
<feature type="compositionally biased region" description="Acidic residues" evidence="6">
    <location>
        <begin position="576"/>
        <end position="585"/>
    </location>
</feature>
<evidence type="ECO:0000256" key="6">
    <source>
        <dbReference type="SAM" id="MobiDB-lite"/>
    </source>
</evidence>
<dbReference type="InterPro" id="IPR036188">
    <property type="entry name" value="FAD/NAD-bd_sf"/>
</dbReference>
<comment type="similarity">
    <text evidence="2 5">Belongs to the Rab GDI family.</text>
</comment>